<dbReference type="RefSeq" id="WP_113937402.1">
    <property type="nucleotide sequence ID" value="NZ_QTTY01000030.1"/>
</dbReference>
<dbReference type="EMBL" id="QTTY01000030">
    <property type="protein sequence ID" value="REF24739.1"/>
    <property type="molecule type" value="Genomic_DNA"/>
</dbReference>
<evidence type="ECO:0000256" key="1">
    <source>
        <dbReference type="SAM" id="Phobius"/>
    </source>
</evidence>
<feature type="transmembrane region" description="Helical" evidence="1">
    <location>
        <begin position="32"/>
        <end position="55"/>
    </location>
</feature>
<feature type="transmembrane region" description="Helical" evidence="1">
    <location>
        <begin position="9"/>
        <end position="26"/>
    </location>
</feature>
<protein>
    <submittedName>
        <fullName evidence="3">CAAX prenyl protease-like protein</fullName>
    </submittedName>
</protein>
<feature type="transmembrane region" description="Helical" evidence="1">
    <location>
        <begin position="76"/>
        <end position="99"/>
    </location>
</feature>
<keyword evidence="3" id="KW-0378">Hydrolase</keyword>
<dbReference type="AlphaFoldDB" id="A0A3D9U5R7"/>
<evidence type="ECO:0000259" key="2">
    <source>
        <dbReference type="Pfam" id="PF02517"/>
    </source>
</evidence>
<dbReference type="Proteomes" id="UP000256530">
    <property type="component" value="Unassembled WGS sequence"/>
</dbReference>
<keyword evidence="1" id="KW-1133">Transmembrane helix</keyword>
<keyword evidence="1" id="KW-0472">Membrane</keyword>
<evidence type="ECO:0000313" key="3">
    <source>
        <dbReference type="EMBL" id="REF24739.1"/>
    </source>
</evidence>
<dbReference type="InterPro" id="IPR003675">
    <property type="entry name" value="Rce1/LyrA-like_dom"/>
</dbReference>
<proteinExistence type="predicted"/>
<feature type="transmembrane region" description="Helical" evidence="1">
    <location>
        <begin position="143"/>
        <end position="163"/>
    </location>
</feature>
<dbReference type="PANTHER" id="PTHR36435:SF1">
    <property type="entry name" value="CAAX AMINO TERMINAL PROTEASE FAMILY PROTEIN"/>
    <property type="match status" value="1"/>
</dbReference>
<reference evidence="3 4" key="1">
    <citation type="submission" date="2018-08" db="EMBL/GenBank/DDBJ databases">
        <title>Freshwater and sediment microbial communities from various areas in North America, analyzing microbe dynamics in response to fracking.</title>
        <authorList>
            <person name="Lamendella R."/>
        </authorList>
    </citation>
    <scope>NUCLEOTIDE SEQUENCE [LARGE SCALE GENOMIC DNA]</scope>
    <source>
        <strain evidence="3 4">DB-1</strain>
    </source>
</reference>
<sequence length="208" mass="24598">MDIKKSKDLLYCTLIFIGIVLLLRFFEYLFNITIYTQMSDSFIITLIFLIMFFLPKKVRQYMLQKIHWSFFVDFKNYLYVFGGYIIIFVLSQTGNLIVIKDQAIDTETIQITSMTHIAIVILGVVIMTPFWEETFFKRIVLDTLECYIPFWLSICIVSIIFASLHSMPMEYRIFPFILSVVTSFIYKKTNSLLAPFFIHCLWNLTSII</sequence>
<evidence type="ECO:0000313" key="4">
    <source>
        <dbReference type="Proteomes" id="UP000256530"/>
    </source>
</evidence>
<feature type="transmembrane region" description="Helical" evidence="1">
    <location>
        <begin position="111"/>
        <end position="131"/>
    </location>
</feature>
<name>A0A3D9U5R7_BACMY</name>
<comment type="caution">
    <text evidence="3">The sequence shown here is derived from an EMBL/GenBank/DDBJ whole genome shotgun (WGS) entry which is preliminary data.</text>
</comment>
<keyword evidence="1" id="KW-0812">Transmembrane</keyword>
<feature type="domain" description="CAAX prenyl protease 2/Lysostaphin resistance protein A-like" evidence="2">
    <location>
        <begin position="117"/>
        <end position="204"/>
    </location>
</feature>
<organism evidence="3 4">
    <name type="scientific">Bacillus mycoides</name>
    <dbReference type="NCBI Taxonomy" id="1405"/>
    <lineage>
        <taxon>Bacteria</taxon>
        <taxon>Bacillati</taxon>
        <taxon>Bacillota</taxon>
        <taxon>Bacilli</taxon>
        <taxon>Bacillales</taxon>
        <taxon>Bacillaceae</taxon>
        <taxon>Bacillus</taxon>
        <taxon>Bacillus cereus group</taxon>
    </lineage>
</organism>
<dbReference type="PANTHER" id="PTHR36435">
    <property type="entry name" value="SLR1288 PROTEIN"/>
    <property type="match status" value="1"/>
</dbReference>
<dbReference type="InterPro" id="IPR052710">
    <property type="entry name" value="CAAX_protease"/>
</dbReference>
<keyword evidence="3" id="KW-0645">Protease</keyword>
<dbReference type="Pfam" id="PF02517">
    <property type="entry name" value="Rce1-like"/>
    <property type="match status" value="1"/>
</dbReference>
<gene>
    <name evidence="3" type="ORF">DET55_13014</name>
</gene>
<dbReference type="GO" id="GO:0080120">
    <property type="term" value="P:CAAX-box protein maturation"/>
    <property type="evidence" value="ECO:0007669"/>
    <property type="project" value="UniProtKB-ARBA"/>
</dbReference>
<accession>A0A3D9U5R7</accession>
<dbReference type="GO" id="GO:0006508">
    <property type="term" value="P:proteolysis"/>
    <property type="evidence" value="ECO:0007669"/>
    <property type="project" value="UniProtKB-KW"/>
</dbReference>
<dbReference type="GO" id="GO:0004175">
    <property type="term" value="F:endopeptidase activity"/>
    <property type="evidence" value="ECO:0007669"/>
    <property type="project" value="UniProtKB-ARBA"/>
</dbReference>